<dbReference type="InterPro" id="IPR002053">
    <property type="entry name" value="Glyco_hydro_25"/>
</dbReference>
<dbReference type="GO" id="GO:0003796">
    <property type="term" value="F:lysozyme activity"/>
    <property type="evidence" value="ECO:0007669"/>
    <property type="project" value="InterPro"/>
</dbReference>
<dbReference type="EMBL" id="CP032148">
    <property type="protein sequence ID" value="QSD63180.1"/>
    <property type="molecule type" value="Genomic_DNA"/>
</dbReference>
<gene>
    <name evidence="6" type="ORF">LL1196_1559</name>
</gene>
<dbReference type="AlphaFoldDB" id="A0A896TAI6"/>
<sequence>MKRLIKKAAIGMFAFFVVAASGPVFAAVGDQGVDWSKYNGDYGNFGYGHDKFALSQVGGTYGGLFVDQAPYSTQVASAIAQGKRAHTYIWYQVGNSQAVAKAALDRYLPRIQTPKNSIVALDYESGAAASILTGYDSNGKPIYASTPWEIQTNTDAILYGMRRVKAAGYTPMYYSYKPYTLKHVDYKRIIKEFPNSLWIAAYPNYEVTPVPNYSFFPSMDGISVFQFTSTYVAGGLDGNVDLTGITDNGYGKQKGQEVKPNTATPAIENGKEANEVKGNDVEVGMTVKVNFGAKNYATGETIPQWVKGQPHKIIQKNGDTVLLDGIMSWLSVHDVETIDASTSQPTTPAKSYVVKQGDTLSGIASNWGTNWQELARQNSLSNPNTIYTGQVIRFTGGQSGATARTYTVQSGDNLSSIASRLGTTVQSLVSMNGLSNPSLIYAGQTLNY</sequence>
<accession>A0A896TAI6</accession>
<dbReference type="CDD" id="cd00118">
    <property type="entry name" value="LysM"/>
    <property type="match status" value="2"/>
</dbReference>
<organism evidence="6 7">
    <name type="scientific">Lactococcus lactis subsp. cremoris</name>
    <name type="common">Streptococcus cremoris</name>
    <dbReference type="NCBI Taxonomy" id="1359"/>
    <lineage>
        <taxon>Bacteria</taxon>
        <taxon>Bacillati</taxon>
        <taxon>Bacillota</taxon>
        <taxon>Bacilli</taxon>
        <taxon>Lactobacillales</taxon>
        <taxon>Streptococcaceae</taxon>
        <taxon>Lactococcus</taxon>
    </lineage>
</organism>
<dbReference type="Pfam" id="PF01476">
    <property type="entry name" value="LysM"/>
    <property type="match status" value="2"/>
</dbReference>
<evidence type="ECO:0000313" key="6">
    <source>
        <dbReference type="EMBL" id="QSD63180.1"/>
    </source>
</evidence>
<feature type="domain" description="LysM" evidence="5">
    <location>
        <begin position="404"/>
        <end position="448"/>
    </location>
</feature>
<evidence type="ECO:0000256" key="2">
    <source>
        <dbReference type="ARBA" id="ARBA00022801"/>
    </source>
</evidence>
<dbReference type="InterPro" id="IPR036779">
    <property type="entry name" value="LysM_dom_sf"/>
</dbReference>
<evidence type="ECO:0000256" key="4">
    <source>
        <dbReference type="SAM" id="SignalP"/>
    </source>
</evidence>
<dbReference type="Gene3D" id="3.20.20.80">
    <property type="entry name" value="Glycosidases"/>
    <property type="match status" value="1"/>
</dbReference>
<dbReference type="Gene3D" id="3.10.350.10">
    <property type="entry name" value="LysM domain"/>
    <property type="match status" value="2"/>
</dbReference>
<protein>
    <submittedName>
        <fullName evidence="6">Lyzozyme M1 (1-4-beta-N-acetylmuramidase)</fullName>
    </submittedName>
</protein>
<dbReference type="Pfam" id="PF01183">
    <property type="entry name" value="Glyco_hydro_25"/>
    <property type="match status" value="1"/>
</dbReference>
<dbReference type="RefSeq" id="WP_205536352.1">
    <property type="nucleotide sequence ID" value="NZ_CP032148.2"/>
</dbReference>
<dbReference type="InterPro" id="IPR018077">
    <property type="entry name" value="Glyco_hydro_fam25_subgr"/>
</dbReference>
<proteinExistence type="inferred from homology"/>
<dbReference type="InterPro" id="IPR018392">
    <property type="entry name" value="LysM"/>
</dbReference>
<evidence type="ECO:0000256" key="1">
    <source>
        <dbReference type="ARBA" id="ARBA00010646"/>
    </source>
</evidence>
<keyword evidence="3" id="KW-0326">Glycosidase</keyword>
<feature type="chain" id="PRO_5034442649" evidence="4">
    <location>
        <begin position="27"/>
        <end position="448"/>
    </location>
</feature>
<dbReference type="PANTHER" id="PTHR33734:SF22">
    <property type="entry name" value="MEMBRANE-BOUND LYTIC MUREIN TRANSGLYCOSYLASE D"/>
    <property type="match status" value="1"/>
</dbReference>
<feature type="domain" description="LysM" evidence="5">
    <location>
        <begin position="350"/>
        <end position="394"/>
    </location>
</feature>
<dbReference type="SUPFAM" id="SSF54106">
    <property type="entry name" value="LysM domain"/>
    <property type="match status" value="2"/>
</dbReference>
<dbReference type="PROSITE" id="PS51782">
    <property type="entry name" value="LYSM"/>
    <property type="match status" value="2"/>
</dbReference>
<feature type="signal peptide" evidence="4">
    <location>
        <begin position="1"/>
        <end position="26"/>
    </location>
</feature>
<dbReference type="SMART" id="SM00257">
    <property type="entry name" value="LysM"/>
    <property type="match status" value="2"/>
</dbReference>
<dbReference type="GO" id="GO:0008932">
    <property type="term" value="F:lytic endotransglycosylase activity"/>
    <property type="evidence" value="ECO:0007669"/>
    <property type="project" value="TreeGrafter"/>
</dbReference>
<dbReference type="SUPFAM" id="SSF51445">
    <property type="entry name" value="(Trans)glycosidases"/>
    <property type="match status" value="1"/>
</dbReference>
<keyword evidence="2" id="KW-0378">Hydrolase</keyword>
<keyword evidence="4" id="KW-0732">Signal</keyword>
<dbReference type="SMART" id="SM00641">
    <property type="entry name" value="Glyco_25"/>
    <property type="match status" value="1"/>
</dbReference>
<dbReference type="InterPro" id="IPR017853">
    <property type="entry name" value="GH"/>
</dbReference>
<dbReference type="PANTHER" id="PTHR33734">
    <property type="entry name" value="LYSM DOMAIN-CONTAINING GPI-ANCHORED PROTEIN 2"/>
    <property type="match status" value="1"/>
</dbReference>
<reference evidence="6" key="1">
    <citation type="journal article" date="2020" name="Mol. Microbiol.">
        <title>The CWPS Rubik's cube: Linking diversity of cell wall polysaccharide structures with the encoded biosynthetic machinery of selected Lactococcus lactis strains.</title>
        <authorList>
            <person name="Mahony J."/>
            <person name="Frantzen C."/>
            <person name="Vinogradov E."/>
            <person name="Sadovskaya I."/>
            <person name="Theodorou I."/>
            <person name="Kelleher P."/>
            <person name="Chapot-Chartier M.P."/>
            <person name="Cambillau C."/>
            <person name="Holo H."/>
            <person name="van Sinderen D."/>
        </authorList>
    </citation>
    <scope>NUCLEOTIDE SEQUENCE</scope>
    <source>
        <strain evidence="6">1196</strain>
    </source>
</reference>
<evidence type="ECO:0000313" key="7">
    <source>
        <dbReference type="Proteomes" id="UP000663552"/>
    </source>
</evidence>
<dbReference type="GO" id="GO:0016998">
    <property type="term" value="P:cell wall macromolecule catabolic process"/>
    <property type="evidence" value="ECO:0007669"/>
    <property type="project" value="InterPro"/>
</dbReference>
<name>A0A896TAI6_LACLC</name>
<comment type="similarity">
    <text evidence="1">Belongs to the glycosyl hydrolase 25 family.</text>
</comment>
<evidence type="ECO:0000256" key="3">
    <source>
        <dbReference type="ARBA" id="ARBA00023295"/>
    </source>
</evidence>
<evidence type="ECO:0000259" key="5">
    <source>
        <dbReference type="PROSITE" id="PS51782"/>
    </source>
</evidence>
<dbReference type="GO" id="GO:0009253">
    <property type="term" value="P:peptidoglycan catabolic process"/>
    <property type="evidence" value="ECO:0007669"/>
    <property type="project" value="InterPro"/>
</dbReference>
<dbReference type="Proteomes" id="UP000663552">
    <property type="component" value="Chromosome"/>
</dbReference>